<dbReference type="AlphaFoldDB" id="A0A7X3IIY6"/>
<dbReference type="GO" id="GO:0004527">
    <property type="term" value="F:exonuclease activity"/>
    <property type="evidence" value="ECO:0007669"/>
    <property type="project" value="UniProtKB-KW"/>
</dbReference>
<evidence type="ECO:0000256" key="5">
    <source>
        <dbReference type="ARBA" id="ARBA00022839"/>
    </source>
</evidence>
<evidence type="ECO:0000256" key="2">
    <source>
        <dbReference type="ARBA" id="ARBA00019841"/>
    </source>
</evidence>
<dbReference type="InterPro" id="IPR051673">
    <property type="entry name" value="SSDNA_exonuclease_RecJ"/>
</dbReference>
<dbReference type="Pfam" id="PF01368">
    <property type="entry name" value="DHH"/>
    <property type="match status" value="1"/>
</dbReference>
<proteinExistence type="inferred from homology"/>
<protein>
    <recommendedName>
        <fullName evidence="2">Single-stranded-DNA-specific exonuclease RecJ</fullName>
    </recommendedName>
</protein>
<dbReference type="InterPro" id="IPR041122">
    <property type="entry name" value="RecJ_OB"/>
</dbReference>
<evidence type="ECO:0000256" key="3">
    <source>
        <dbReference type="ARBA" id="ARBA00022722"/>
    </source>
</evidence>
<comment type="similarity">
    <text evidence="1">Belongs to the RecJ family.</text>
</comment>
<sequence>MYLKLAKINGIENIDAFLNPLSNVVHSPYLLKNIDQLVEKIIRAIKNGEKIIIFVDVDYDGISSAVILYKYLRHFTDNIELRYVERSEGHGTRFVIDQIPLDTDLYIAVDSSSNDVDEMKYLAENGIECLVIDHHAITNDNPYAIIVNPQQKDCKYPNKSSCGALLVYKVCQVLDDYMNTYYSNKYMDMAGFALAADVMSMMEPENRYFVKNSLKNIRHAGLRALFEAMNSDINNLTANDFLFGVSPAVTAATRLDNIKLGIDFLMCDTHCPEIKGFVKELIKANEYRKEVQAEALTRHKPFVNPLDKVVIIFDPTLGKGMNGLVAQELSKTFNKPAIVLGLGDEEDTYAGSFRGLDEFSMLDLLGECKSVIHTGGHPGAGGLSLFKTDIDVLRQELNDKLKSFEADDSLLYDLEFDIGEINEKFIDYLNEFYRITGNGFKQGKFLIKGLFVSDKKLMGKSENTVKIDCGDLRLMKFKTDKEYYDNVPVFAEIEAVGSLNINVWKQYKPKFKVVKTNQLFIDDYMVPN</sequence>
<keyword evidence="5" id="KW-0269">Exonuclease</keyword>
<dbReference type="EMBL" id="WUBI01000002">
    <property type="protein sequence ID" value="MWV44834.1"/>
    <property type="molecule type" value="Genomic_DNA"/>
</dbReference>
<feature type="domain" description="DHHA1" evidence="7">
    <location>
        <begin position="316"/>
        <end position="402"/>
    </location>
</feature>
<evidence type="ECO:0000256" key="4">
    <source>
        <dbReference type="ARBA" id="ARBA00022801"/>
    </source>
</evidence>
<keyword evidence="3" id="KW-0540">Nuclease</keyword>
<dbReference type="InterPro" id="IPR038763">
    <property type="entry name" value="DHH_sf"/>
</dbReference>
<feature type="domain" description="RecJ OB" evidence="8">
    <location>
        <begin position="412"/>
        <end position="507"/>
    </location>
</feature>
<dbReference type="InterPro" id="IPR003156">
    <property type="entry name" value="DHHA1_dom"/>
</dbReference>
<dbReference type="Proteomes" id="UP000460318">
    <property type="component" value="Unassembled WGS sequence"/>
</dbReference>
<dbReference type="Gene3D" id="3.90.1640.30">
    <property type="match status" value="1"/>
</dbReference>
<dbReference type="InterPro" id="IPR001667">
    <property type="entry name" value="DDH_dom"/>
</dbReference>
<evidence type="ECO:0000259" key="7">
    <source>
        <dbReference type="Pfam" id="PF02272"/>
    </source>
</evidence>
<feature type="domain" description="DDH" evidence="6">
    <location>
        <begin position="50"/>
        <end position="188"/>
    </location>
</feature>
<dbReference type="PANTHER" id="PTHR30255">
    <property type="entry name" value="SINGLE-STRANDED-DNA-SPECIFIC EXONUCLEASE RECJ"/>
    <property type="match status" value="1"/>
</dbReference>
<name>A0A7X3IIY6_9BACL</name>
<gene>
    <name evidence="9" type="ORF">GRF59_14530</name>
</gene>
<dbReference type="Pfam" id="PF02272">
    <property type="entry name" value="DHHA1"/>
    <property type="match status" value="1"/>
</dbReference>
<evidence type="ECO:0000313" key="9">
    <source>
        <dbReference type="EMBL" id="MWV44834.1"/>
    </source>
</evidence>
<comment type="caution">
    <text evidence="9">The sequence shown here is derived from an EMBL/GenBank/DDBJ whole genome shotgun (WGS) entry which is preliminary data.</text>
</comment>
<evidence type="ECO:0000259" key="6">
    <source>
        <dbReference type="Pfam" id="PF01368"/>
    </source>
</evidence>
<evidence type="ECO:0000256" key="1">
    <source>
        <dbReference type="ARBA" id="ARBA00005915"/>
    </source>
</evidence>
<dbReference type="SUPFAM" id="SSF64182">
    <property type="entry name" value="DHH phosphoesterases"/>
    <property type="match status" value="1"/>
</dbReference>
<dbReference type="GO" id="GO:0003676">
    <property type="term" value="F:nucleic acid binding"/>
    <property type="evidence" value="ECO:0007669"/>
    <property type="project" value="InterPro"/>
</dbReference>
<evidence type="ECO:0000259" key="8">
    <source>
        <dbReference type="Pfam" id="PF17768"/>
    </source>
</evidence>
<keyword evidence="4" id="KW-0378">Hydrolase</keyword>
<organism evidence="9 10">
    <name type="scientific">Paenibacillus dendrobii</name>
    <dbReference type="NCBI Taxonomy" id="2691084"/>
    <lineage>
        <taxon>Bacteria</taxon>
        <taxon>Bacillati</taxon>
        <taxon>Bacillota</taxon>
        <taxon>Bacilli</taxon>
        <taxon>Bacillales</taxon>
        <taxon>Paenibacillaceae</taxon>
        <taxon>Paenibacillus</taxon>
    </lineage>
</organism>
<dbReference type="Pfam" id="PF17768">
    <property type="entry name" value="RecJ_OB"/>
    <property type="match status" value="1"/>
</dbReference>
<accession>A0A7X3IIY6</accession>
<dbReference type="PANTHER" id="PTHR30255:SF2">
    <property type="entry name" value="SINGLE-STRANDED-DNA-SPECIFIC EXONUCLEASE RECJ"/>
    <property type="match status" value="1"/>
</dbReference>
<dbReference type="RefSeq" id="WP_160498446.1">
    <property type="nucleotide sequence ID" value="NZ_WUBI01000002.1"/>
</dbReference>
<keyword evidence="10" id="KW-1185">Reference proteome</keyword>
<dbReference type="Gene3D" id="3.10.310.30">
    <property type="match status" value="1"/>
</dbReference>
<evidence type="ECO:0000313" key="10">
    <source>
        <dbReference type="Proteomes" id="UP000460318"/>
    </source>
</evidence>
<reference evidence="9 10" key="1">
    <citation type="submission" date="2019-12" db="EMBL/GenBank/DDBJ databases">
        <title>Paenibacillus sp. nov., an endophytic bacterium isolated from the stem of Dendrobium.</title>
        <authorList>
            <person name="Zhao R."/>
        </authorList>
    </citation>
    <scope>NUCLEOTIDE SEQUENCE [LARGE SCALE GENOMIC DNA]</scope>
    <source>
        <strain evidence="9 10">HJL G12</strain>
    </source>
</reference>